<evidence type="ECO:0000313" key="9">
    <source>
        <dbReference type="Proteomes" id="UP000179179"/>
    </source>
</evidence>
<sequence length="722" mass="81239">MPITDEDERTHRQKRRRVSKACDRCRHGKLKCNGALPQCDTCIKADKPCSYGTAIRRRGLRTGYVRALECLMGLVFQSVEGSETTVEKLIANTWRKRFWTQEDIQDDLNGGETPWERWKSSKIPQAIDALLSAHDNMDDDDLTTPPLNLSTQGKDTNLTWSTLDLPPPTPQSQFNATVRVACLRCSKEAGNETRGIGSPATHQNQEVEERSIVTDQPSQDVLPELPRNPMQLLSRYFSLVHSWLPIVERHAVYRSLFAYYKTSSILSIRKRRTGETALLWAILTYASMIQDHSTNQVTLFPKYTSYPNQLYMAARKAIPLEKEDDYSVGHVQALLILGLVHYSCCEWNIARVVVGQAILLASRIGLNQPDKCQPEYHRRTWLGCFALDTLISAHTETSPWIRSRDVQEFLAIDKTGNEEWEPWHLQDVLLPGVGTDMAEFAAPTHTLTVFVRLLELLCIKNDWIFATTKEQNKACKKALRSWRESLPEHIKSHGADVFSTASASLPPNILNLYIIQAFLRTRLCYPTSAGLPMGWNHGQEWQILIHAMEGFFGRFDNQAIPASFNLLKIILPRQIVEASLICDLVVDLKKTYSGELTCQPRPDIYGQKITINGKAQSKSGPAIDNSTDIILQHPSLRTEQQFSSLMEISGPWPSINADPLPEQRDINDESSPEAAQSTVITSDSCDLPSVGEFPDDAGLAYPNDWDDIEMQVSPLSCLGCGC</sequence>
<comment type="caution">
    <text evidence="8">The sequence shown here is derived from an EMBL/GenBank/DDBJ whole genome shotgun (WGS) entry which is preliminary data.</text>
</comment>
<dbReference type="PROSITE" id="PS00463">
    <property type="entry name" value="ZN2_CY6_FUNGAL_1"/>
    <property type="match status" value="1"/>
</dbReference>
<dbReference type="GO" id="GO:0045944">
    <property type="term" value="P:positive regulation of transcription by RNA polymerase II"/>
    <property type="evidence" value="ECO:0007669"/>
    <property type="project" value="TreeGrafter"/>
</dbReference>
<feature type="region of interest" description="Disordered" evidence="6">
    <location>
        <begin position="654"/>
        <end position="680"/>
    </location>
</feature>
<dbReference type="RefSeq" id="XP_022386074.1">
    <property type="nucleotide sequence ID" value="XM_022534998.1"/>
</dbReference>
<dbReference type="GO" id="GO:0000981">
    <property type="term" value="F:DNA-binding transcription factor activity, RNA polymerase II-specific"/>
    <property type="evidence" value="ECO:0007669"/>
    <property type="project" value="InterPro"/>
</dbReference>
<evidence type="ECO:0000256" key="4">
    <source>
        <dbReference type="ARBA" id="ARBA00023163"/>
    </source>
</evidence>
<dbReference type="Pfam" id="PF04082">
    <property type="entry name" value="Fungal_trans"/>
    <property type="match status" value="1"/>
</dbReference>
<dbReference type="GO" id="GO:0008270">
    <property type="term" value="F:zinc ion binding"/>
    <property type="evidence" value="ECO:0007669"/>
    <property type="project" value="InterPro"/>
</dbReference>
<name>A0A1F7ZSG1_9EURO</name>
<dbReference type="SUPFAM" id="SSF57701">
    <property type="entry name" value="Zn2/Cys6 DNA-binding domain"/>
    <property type="match status" value="1"/>
</dbReference>
<dbReference type="GeneID" id="34451259"/>
<evidence type="ECO:0000256" key="3">
    <source>
        <dbReference type="ARBA" id="ARBA00023125"/>
    </source>
</evidence>
<dbReference type="GO" id="GO:0006351">
    <property type="term" value="P:DNA-templated transcription"/>
    <property type="evidence" value="ECO:0007669"/>
    <property type="project" value="InterPro"/>
</dbReference>
<organism evidence="8 9">
    <name type="scientific">Aspergillus bombycis</name>
    <dbReference type="NCBI Taxonomy" id="109264"/>
    <lineage>
        <taxon>Eukaryota</taxon>
        <taxon>Fungi</taxon>
        <taxon>Dikarya</taxon>
        <taxon>Ascomycota</taxon>
        <taxon>Pezizomycotina</taxon>
        <taxon>Eurotiomycetes</taxon>
        <taxon>Eurotiomycetidae</taxon>
        <taxon>Eurotiales</taxon>
        <taxon>Aspergillaceae</taxon>
        <taxon>Aspergillus</taxon>
    </lineage>
</organism>
<accession>A0A1F7ZSG1</accession>
<evidence type="ECO:0000256" key="6">
    <source>
        <dbReference type="SAM" id="MobiDB-lite"/>
    </source>
</evidence>
<keyword evidence="4" id="KW-0804">Transcription</keyword>
<dbReference type="PANTHER" id="PTHR47655:SF2">
    <property type="entry name" value="QUINIC ACID UTILIZATION ACTIVATOR"/>
    <property type="match status" value="1"/>
</dbReference>
<dbReference type="OrthoDB" id="2534600at2759"/>
<evidence type="ECO:0000259" key="7">
    <source>
        <dbReference type="PROSITE" id="PS50048"/>
    </source>
</evidence>
<proteinExistence type="predicted"/>
<reference evidence="8 9" key="1">
    <citation type="journal article" date="2016" name="Genome Biol. Evol.">
        <title>Draft genome sequence of an aflatoxigenic Aspergillus species, A. bombycis.</title>
        <authorList>
            <person name="Moore G.G."/>
            <person name="Mack B.M."/>
            <person name="Beltz S.B."/>
            <person name="Gilbert M.K."/>
        </authorList>
    </citation>
    <scope>NUCLEOTIDE SEQUENCE [LARGE SCALE GENOMIC DNA]</scope>
    <source>
        <strain evidence="9">NRRL 26010</strain>
    </source>
</reference>
<dbReference type="Pfam" id="PF00172">
    <property type="entry name" value="Zn_clus"/>
    <property type="match status" value="1"/>
</dbReference>
<evidence type="ECO:0000256" key="1">
    <source>
        <dbReference type="ARBA" id="ARBA00022723"/>
    </source>
</evidence>
<dbReference type="InterPro" id="IPR007219">
    <property type="entry name" value="XnlR_reg_dom"/>
</dbReference>
<dbReference type="EMBL" id="LYCR01000091">
    <property type="protein sequence ID" value="OGM42357.1"/>
    <property type="molecule type" value="Genomic_DNA"/>
</dbReference>
<keyword evidence="9" id="KW-1185">Reference proteome</keyword>
<feature type="domain" description="Zn(2)-C6 fungal-type" evidence="7">
    <location>
        <begin position="21"/>
        <end position="51"/>
    </location>
</feature>
<keyword evidence="5" id="KW-0539">Nucleus</keyword>
<dbReference type="InterPro" id="IPR001138">
    <property type="entry name" value="Zn2Cys6_DnaBD"/>
</dbReference>
<evidence type="ECO:0000313" key="8">
    <source>
        <dbReference type="EMBL" id="OGM42357.1"/>
    </source>
</evidence>
<feature type="region of interest" description="Disordered" evidence="6">
    <location>
        <begin position="191"/>
        <end position="221"/>
    </location>
</feature>
<evidence type="ECO:0000256" key="5">
    <source>
        <dbReference type="ARBA" id="ARBA00023242"/>
    </source>
</evidence>
<dbReference type="InterPro" id="IPR052783">
    <property type="entry name" value="Metabolic/Drug-Res_Regulator"/>
</dbReference>
<protein>
    <recommendedName>
        <fullName evidence="7">Zn(2)-C6 fungal-type domain-containing protein</fullName>
    </recommendedName>
</protein>
<gene>
    <name evidence="8" type="ORF">ABOM_007869</name>
</gene>
<dbReference type="CDD" id="cd12148">
    <property type="entry name" value="fungal_TF_MHR"/>
    <property type="match status" value="1"/>
</dbReference>
<dbReference type="AlphaFoldDB" id="A0A1F7ZSG1"/>
<dbReference type="InterPro" id="IPR036864">
    <property type="entry name" value="Zn2-C6_fun-type_DNA-bd_sf"/>
</dbReference>
<evidence type="ECO:0000256" key="2">
    <source>
        <dbReference type="ARBA" id="ARBA00023015"/>
    </source>
</evidence>
<dbReference type="Gene3D" id="4.10.240.10">
    <property type="entry name" value="Zn(2)-C6 fungal-type DNA-binding domain"/>
    <property type="match status" value="1"/>
</dbReference>
<keyword evidence="2" id="KW-0805">Transcription regulation</keyword>
<dbReference type="PROSITE" id="PS50048">
    <property type="entry name" value="ZN2_CY6_FUNGAL_2"/>
    <property type="match status" value="1"/>
</dbReference>
<keyword evidence="3" id="KW-0238">DNA-binding</keyword>
<dbReference type="PANTHER" id="PTHR47655">
    <property type="entry name" value="QUINIC ACID UTILIZATION ACTIVATOR"/>
    <property type="match status" value="1"/>
</dbReference>
<dbReference type="CDD" id="cd00067">
    <property type="entry name" value="GAL4"/>
    <property type="match status" value="1"/>
</dbReference>
<dbReference type="GO" id="GO:0003677">
    <property type="term" value="F:DNA binding"/>
    <property type="evidence" value="ECO:0007669"/>
    <property type="project" value="UniProtKB-KW"/>
</dbReference>
<dbReference type="SMART" id="SM00066">
    <property type="entry name" value="GAL4"/>
    <property type="match status" value="1"/>
</dbReference>
<dbReference type="Proteomes" id="UP000179179">
    <property type="component" value="Unassembled WGS sequence"/>
</dbReference>
<keyword evidence="1" id="KW-0479">Metal-binding</keyword>